<sequence length="146" mass="15877">MTASLGFSNEISDLLTQLAGVDAFKAHRVKFIMPIAHCLIAPALQKKVDNTTDLINLWVLHSGIPQAESEMTVNITHSNIQIGKGYAVMASLLLPSLWSKENISALQLGLASALSDYYSLPSKQVLVTTSIIESGLVVENNQEVKW</sequence>
<organism evidence="1 2">
    <name type="scientific">Catenovulum sediminis</name>
    <dbReference type="NCBI Taxonomy" id="1740262"/>
    <lineage>
        <taxon>Bacteria</taxon>
        <taxon>Pseudomonadati</taxon>
        <taxon>Pseudomonadota</taxon>
        <taxon>Gammaproteobacteria</taxon>
        <taxon>Alteromonadales</taxon>
        <taxon>Alteromonadaceae</taxon>
        <taxon>Catenovulum</taxon>
    </lineage>
</organism>
<accession>A0ABV1RL51</accession>
<keyword evidence="2" id="KW-1185">Reference proteome</keyword>
<gene>
    <name evidence="1" type="ORF">ABS311_17455</name>
</gene>
<evidence type="ECO:0000313" key="1">
    <source>
        <dbReference type="EMBL" id="MER2493669.1"/>
    </source>
</evidence>
<dbReference type="Proteomes" id="UP001467690">
    <property type="component" value="Unassembled WGS sequence"/>
</dbReference>
<dbReference type="RefSeq" id="WP_350402739.1">
    <property type="nucleotide sequence ID" value="NZ_JBELOE010000265.1"/>
</dbReference>
<evidence type="ECO:0000313" key="2">
    <source>
        <dbReference type="Proteomes" id="UP001467690"/>
    </source>
</evidence>
<comment type="caution">
    <text evidence="1">The sequence shown here is derived from an EMBL/GenBank/DDBJ whole genome shotgun (WGS) entry which is preliminary data.</text>
</comment>
<reference evidence="1 2" key="1">
    <citation type="submission" date="2024-06" db="EMBL/GenBank/DDBJ databases">
        <authorList>
            <person name="Chen R.Y."/>
        </authorList>
    </citation>
    <scope>NUCLEOTIDE SEQUENCE [LARGE SCALE GENOMIC DNA]</scope>
    <source>
        <strain evidence="1 2">D2</strain>
    </source>
</reference>
<protein>
    <submittedName>
        <fullName evidence="1">Uncharacterized protein</fullName>
    </submittedName>
</protein>
<proteinExistence type="predicted"/>
<dbReference type="EMBL" id="JBELOE010000265">
    <property type="protein sequence ID" value="MER2493669.1"/>
    <property type="molecule type" value="Genomic_DNA"/>
</dbReference>
<name>A0ABV1RL51_9ALTE</name>